<dbReference type="InterPro" id="IPR043129">
    <property type="entry name" value="ATPase_NBD"/>
</dbReference>
<dbReference type="PANTHER" id="PTHR18964">
    <property type="entry name" value="ROK (REPRESSOR, ORF, KINASE) FAMILY"/>
    <property type="match status" value="1"/>
</dbReference>
<dbReference type="GO" id="GO:0004340">
    <property type="term" value="F:glucokinase activity"/>
    <property type="evidence" value="ECO:0007669"/>
    <property type="project" value="UniProtKB-EC"/>
</dbReference>
<dbReference type="InterPro" id="IPR049874">
    <property type="entry name" value="ROK_cs"/>
</dbReference>
<accession>U1X633</accession>
<dbReference type="GO" id="GO:0006096">
    <property type="term" value="P:glycolytic process"/>
    <property type="evidence" value="ECO:0007669"/>
    <property type="project" value="InterPro"/>
</dbReference>
<dbReference type="InterPro" id="IPR000600">
    <property type="entry name" value="ROK"/>
</dbReference>
<dbReference type="eggNOG" id="COG1940">
    <property type="taxonomic scope" value="Bacteria"/>
</dbReference>
<organism evidence="9 10">
    <name type="scientific">Aneurinibacillus aneurinilyticus ATCC 12856</name>
    <dbReference type="NCBI Taxonomy" id="649747"/>
    <lineage>
        <taxon>Bacteria</taxon>
        <taxon>Bacillati</taxon>
        <taxon>Bacillota</taxon>
        <taxon>Bacilli</taxon>
        <taxon>Bacillales</taxon>
        <taxon>Paenibacillaceae</taxon>
        <taxon>Aneurinibacillus group</taxon>
        <taxon>Aneurinibacillus</taxon>
    </lineage>
</organism>
<evidence type="ECO:0000256" key="8">
    <source>
        <dbReference type="ARBA" id="ARBA00032386"/>
    </source>
</evidence>
<evidence type="ECO:0000313" key="9">
    <source>
        <dbReference type="EMBL" id="ERI10008.1"/>
    </source>
</evidence>
<evidence type="ECO:0000256" key="3">
    <source>
        <dbReference type="ARBA" id="ARBA00014701"/>
    </source>
</evidence>
<comment type="similarity">
    <text evidence="1">Belongs to the ROK (NagC/XylR) family.</text>
</comment>
<dbReference type="HOGENOM" id="CLU_036604_0_1_9"/>
<evidence type="ECO:0000256" key="2">
    <source>
        <dbReference type="ARBA" id="ARBA00012323"/>
    </source>
</evidence>
<dbReference type="NCBIfam" id="TIGR00744">
    <property type="entry name" value="ROK_glcA_fam"/>
    <property type="match status" value="1"/>
</dbReference>
<evidence type="ECO:0000256" key="7">
    <source>
        <dbReference type="ARBA" id="ARBA00022840"/>
    </source>
</evidence>
<keyword evidence="4" id="KW-0808">Transferase</keyword>
<evidence type="ECO:0000256" key="6">
    <source>
        <dbReference type="ARBA" id="ARBA00022777"/>
    </source>
</evidence>
<keyword evidence="7" id="KW-0067">ATP-binding</keyword>
<gene>
    <name evidence="9" type="ORF">HMPREF0083_01941</name>
</gene>
<name>U1X633_ANEAE</name>
<keyword evidence="6 9" id="KW-0418">Kinase</keyword>
<dbReference type="STRING" id="649747.HMPREF0083_01941"/>
<dbReference type="Pfam" id="PF00480">
    <property type="entry name" value="ROK"/>
    <property type="match status" value="1"/>
</dbReference>
<dbReference type="GO" id="GO:0005524">
    <property type="term" value="F:ATP binding"/>
    <property type="evidence" value="ECO:0007669"/>
    <property type="project" value="UniProtKB-KW"/>
</dbReference>
<dbReference type="Proteomes" id="UP000016511">
    <property type="component" value="Unassembled WGS sequence"/>
</dbReference>
<sequence length="334" mass="34979">MGKEEDAVYLCFDVGGTNIKAGLVDASGTILAKQSVVTQTDEQANSVLKQFLELQNVLCRESGITLEHIRAASIGVAGFVEMETGTVTRAVNLGWHDVPVAEKVSSMLGMPVFVINDANAAALGEMWQGAGKGLDDLLCLTIGTGVGGGVIANGRIVNGAYGLAGEIGHFRVKIKDGRLCNCGKTGCLETEASASAIAYYGERAARQYPRGRLAQRLKQAGTLTSKDVAEAAQKGDKAACEVIEHAAYYLGYALASIFTVTAPIRIVIGGGVAAAGSLLFTPLIHWFREFALPDIKDKNIIAPAVLGNDAGIIGLAKLAKMNLLSLSGIEEKRG</sequence>
<dbReference type="InterPro" id="IPR004654">
    <property type="entry name" value="ROK_glcA"/>
</dbReference>
<dbReference type="AlphaFoldDB" id="U1X633"/>
<evidence type="ECO:0000256" key="4">
    <source>
        <dbReference type="ARBA" id="ARBA00022679"/>
    </source>
</evidence>
<proteinExistence type="inferred from homology"/>
<dbReference type="Gene3D" id="3.30.420.40">
    <property type="match status" value="2"/>
</dbReference>
<evidence type="ECO:0000313" key="10">
    <source>
        <dbReference type="Proteomes" id="UP000016511"/>
    </source>
</evidence>
<dbReference type="PROSITE" id="PS01125">
    <property type="entry name" value="ROK"/>
    <property type="match status" value="1"/>
</dbReference>
<reference evidence="9 10" key="1">
    <citation type="submission" date="2013-08" db="EMBL/GenBank/DDBJ databases">
        <authorList>
            <person name="Weinstock G."/>
            <person name="Sodergren E."/>
            <person name="Wylie T."/>
            <person name="Fulton L."/>
            <person name="Fulton R."/>
            <person name="Fronick C."/>
            <person name="O'Laughlin M."/>
            <person name="Godfrey J."/>
            <person name="Miner T."/>
            <person name="Herter B."/>
            <person name="Appelbaum E."/>
            <person name="Cordes M."/>
            <person name="Lek S."/>
            <person name="Wollam A."/>
            <person name="Pepin K.H."/>
            <person name="Palsikar V.B."/>
            <person name="Mitreva M."/>
            <person name="Wilson R.K."/>
        </authorList>
    </citation>
    <scope>NUCLEOTIDE SEQUENCE [LARGE SCALE GENOMIC DNA]</scope>
    <source>
        <strain evidence="9 10">ATCC 12856</strain>
    </source>
</reference>
<comment type="caution">
    <text evidence="9">The sequence shown here is derived from an EMBL/GenBank/DDBJ whole genome shotgun (WGS) entry which is preliminary data.</text>
</comment>
<dbReference type="GeneID" id="92838304"/>
<protein>
    <recommendedName>
        <fullName evidence="3">Glucokinase</fullName>
        <ecNumber evidence="2">2.7.1.2</ecNumber>
    </recommendedName>
    <alternativeName>
        <fullName evidence="8">Glucose kinase</fullName>
    </alternativeName>
</protein>
<dbReference type="EC" id="2.7.1.2" evidence="2"/>
<dbReference type="RefSeq" id="WP_021620425.1">
    <property type="nucleotide sequence ID" value="NZ_KE952733.1"/>
</dbReference>
<keyword evidence="10" id="KW-1185">Reference proteome</keyword>
<dbReference type="EMBL" id="AWSJ01000126">
    <property type="protein sequence ID" value="ERI10008.1"/>
    <property type="molecule type" value="Genomic_DNA"/>
</dbReference>
<keyword evidence="5" id="KW-0547">Nucleotide-binding</keyword>
<dbReference type="PANTHER" id="PTHR18964:SF149">
    <property type="entry name" value="BIFUNCTIONAL UDP-N-ACETYLGLUCOSAMINE 2-EPIMERASE_N-ACETYLMANNOSAMINE KINASE"/>
    <property type="match status" value="1"/>
</dbReference>
<dbReference type="GO" id="GO:0005737">
    <property type="term" value="C:cytoplasm"/>
    <property type="evidence" value="ECO:0007669"/>
    <property type="project" value="InterPro"/>
</dbReference>
<evidence type="ECO:0000256" key="5">
    <source>
        <dbReference type="ARBA" id="ARBA00022741"/>
    </source>
</evidence>
<evidence type="ECO:0000256" key="1">
    <source>
        <dbReference type="ARBA" id="ARBA00006479"/>
    </source>
</evidence>
<dbReference type="SUPFAM" id="SSF53067">
    <property type="entry name" value="Actin-like ATPase domain"/>
    <property type="match status" value="1"/>
</dbReference>
<dbReference type="PATRIC" id="fig|649747.3.peg.1756"/>